<evidence type="ECO:0000313" key="1">
    <source>
        <dbReference type="EMBL" id="UZF47921.1"/>
    </source>
</evidence>
<dbReference type="InterPro" id="IPR008567">
    <property type="entry name" value="BKACE"/>
</dbReference>
<dbReference type="Gene3D" id="3.20.20.70">
    <property type="entry name" value="Aldolase class I"/>
    <property type="match status" value="1"/>
</dbReference>
<dbReference type="RefSeq" id="WP_143533448.1">
    <property type="nucleotide sequence ID" value="NZ_CP083975.1"/>
</dbReference>
<name>A0AA46X0M3_RHORH</name>
<organism evidence="1 2">
    <name type="scientific">Rhodococcus rhodochrous</name>
    <dbReference type="NCBI Taxonomy" id="1829"/>
    <lineage>
        <taxon>Bacteria</taxon>
        <taxon>Bacillati</taxon>
        <taxon>Actinomycetota</taxon>
        <taxon>Actinomycetes</taxon>
        <taxon>Mycobacteriales</taxon>
        <taxon>Nocardiaceae</taxon>
        <taxon>Rhodococcus</taxon>
    </lineage>
</organism>
<sequence>MTDSGSSSLSERPVVIESAITPIGRNAQDFTGTVTTALECLAAGASIIHYRHDSRLDPDEALVEMRRIGHAVLDKEPSAILYPGSLPGPSFPDRVAHFRPLATTGTIGMFPLNPGSVMMAGYDSRGFPVTTDRVGVTFDDAQRVVRLSDEIGVPLTIGVHEPGNLRFALWRVPCE</sequence>
<accession>A0AA46X0M3</accession>
<dbReference type="AlphaFoldDB" id="A0AA46X0M3"/>
<evidence type="ECO:0000313" key="2">
    <source>
        <dbReference type="Proteomes" id="UP001162740"/>
    </source>
</evidence>
<keyword evidence="1" id="KW-0614">Plasmid</keyword>
<geneLocation type="plasmid" evidence="1 2">
    <name>pGD02.2.1</name>
</geneLocation>
<dbReference type="Pfam" id="PF05853">
    <property type="entry name" value="BKACE"/>
    <property type="match status" value="1"/>
</dbReference>
<dbReference type="InterPro" id="IPR013785">
    <property type="entry name" value="Aldolase_TIM"/>
</dbReference>
<gene>
    <name evidence="1" type="ORF">KUM34_026255</name>
</gene>
<reference evidence="1 2" key="1">
    <citation type="journal article" date="2021" name="Front. Microbiol.">
        <title>Bacterial Transformation of Aromatic Monomers in Softwood Black Liquor.</title>
        <authorList>
            <person name="Navas L.E."/>
            <person name="Dexter G."/>
            <person name="Liu J."/>
            <person name="Levy-Booth D."/>
            <person name="Cho M."/>
            <person name="Jang S.K."/>
            <person name="Mansfield S.D."/>
            <person name="Renneckar S."/>
            <person name="Mohn W.W."/>
            <person name="Eltis L.D."/>
        </authorList>
    </citation>
    <scope>NUCLEOTIDE SEQUENCE [LARGE SCALE GENOMIC DNA]</scope>
    <source>
        <strain evidence="1 2">GD02</strain>
    </source>
</reference>
<dbReference type="Proteomes" id="UP001162740">
    <property type="component" value="Plasmid pGD02.2.1"/>
</dbReference>
<dbReference type="EMBL" id="CP083975">
    <property type="protein sequence ID" value="UZF47921.1"/>
    <property type="molecule type" value="Genomic_DNA"/>
</dbReference>
<proteinExistence type="predicted"/>
<dbReference type="GO" id="GO:0043720">
    <property type="term" value="F:3-keto-5-aminohexanoate cleavage activity"/>
    <property type="evidence" value="ECO:0007669"/>
    <property type="project" value="InterPro"/>
</dbReference>
<protein>
    <submittedName>
        <fullName evidence="1">3-keto-5-aminohexanoate cleavage protein</fullName>
    </submittedName>
</protein>